<keyword evidence="2" id="KW-1185">Reference proteome</keyword>
<reference evidence="1" key="1">
    <citation type="submission" date="2022-08" db="EMBL/GenBank/DDBJ databases">
        <authorList>
            <person name="Gutierrez-Valencia J."/>
        </authorList>
    </citation>
    <scope>NUCLEOTIDE SEQUENCE</scope>
</reference>
<accession>A0AAV0QQL6</accession>
<sequence>MGKRHDNRILKRPSHLIFHDTFSLFLLTVSRRPVPSQKVPITPRDAHQESEQHIARSHACYVKTIPRFLCVQSSTMVLHRNKLLP</sequence>
<feature type="non-terminal residue" evidence="1">
    <location>
        <position position="85"/>
    </location>
</feature>
<gene>
    <name evidence="1" type="ORF">LITE_LOCUS43937</name>
</gene>
<evidence type="ECO:0000313" key="2">
    <source>
        <dbReference type="Proteomes" id="UP001154282"/>
    </source>
</evidence>
<dbReference type="EMBL" id="CAMGYJ010000010">
    <property type="protein sequence ID" value="CAI0546357.1"/>
    <property type="molecule type" value="Genomic_DNA"/>
</dbReference>
<protein>
    <submittedName>
        <fullName evidence="1">Uncharacterized protein</fullName>
    </submittedName>
</protein>
<name>A0AAV0QQL6_9ROSI</name>
<dbReference type="AlphaFoldDB" id="A0AAV0QQL6"/>
<evidence type="ECO:0000313" key="1">
    <source>
        <dbReference type="EMBL" id="CAI0546357.1"/>
    </source>
</evidence>
<dbReference type="Proteomes" id="UP001154282">
    <property type="component" value="Unassembled WGS sequence"/>
</dbReference>
<organism evidence="1 2">
    <name type="scientific">Linum tenue</name>
    <dbReference type="NCBI Taxonomy" id="586396"/>
    <lineage>
        <taxon>Eukaryota</taxon>
        <taxon>Viridiplantae</taxon>
        <taxon>Streptophyta</taxon>
        <taxon>Embryophyta</taxon>
        <taxon>Tracheophyta</taxon>
        <taxon>Spermatophyta</taxon>
        <taxon>Magnoliopsida</taxon>
        <taxon>eudicotyledons</taxon>
        <taxon>Gunneridae</taxon>
        <taxon>Pentapetalae</taxon>
        <taxon>rosids</taxon>
        <taxon>fabids</taxon>
        <taxon>Malpighiales</taxon>
        <taxon>Linaceae</taxon>
        <taxon>Linum</taxon>
    </lineage>
</organism>
<comment type="caution">
    <text evidence="1">The sequence shown here is derived from an EMBL/GenBank/DDBJ whole genome shotgun (WGS) entry which is preliminary data.</text>
</comment>
<proteinExistence type="predicted"/>